<evidence type="ECO:0000313" key="9">
    <source>
        <dbReference type="Proteomes" id="UP000066549"/>
    </source>
</evidence>
<dbReference type="SUPFAM" id="SSF51182">
    <property type="entry name" value="RmlC-like cupins"/>
    <property type="match status" value="1"/>
</dbReference>
<comment type="catalytic activity">
    <reaction evidence="7">
        <text>(2S)-4-acetamido-2-aminobutanoate = L-ectoine + H2O</text>
        <dbReference type="Rhea" id="RHEA:17281"/>
        <dbReference type="ChEBI" id="CHEBI:15377"/>
        <dbReference type="ChEBI" id="CHEBI:58515"/>
        <dbReference type="ChEBI" id="CHEBI:58929"/>
        <dbReference type="EC" id="4.2.1.108"/>
    </reaction>
</comment>
<comment type="similarity">
    <text evidence="2">Belongs to the ectoine synthase family.</text>
</comment>
<dbReference type="AlphaFoldDB" id="A0A0H4IXB3"/>
<evidence type="ECO:0000256" key="6">
    <source>
        <dbReference type="ARBA" id="ARBA00033271"/>
    </source>
</evidence>
<gene>
    <name evidence="8" type="ORF">VI33_00020</name>
</gene>
<evidence type="ECO:0000256" key="7">
    <source>
        <dbReference type="ARBA" id="ARBA00048714"/>
    </source>
</evidence>
<evidence type="ECO:0000256" key="5">
    <source>
        <dbReference type="ARBA" id="ARBA00023239"/>
    </source>
</evidence>
<evidence type="ECO:0000256" key="1">
    <source>
        <dbReference type="ARBA" id="ARBA00005181"/>
    </source>
</evidence>
<keyword evidence="5" id="KW-0456">Lyase</keyword>
<evidence type="ECO:0000313" key="8">
    <source>
        <dbReference type="EMBL" id="AKO65204.1"/>
    </source>
</evidence>
<name>A0A0H4IXB3_9PROT</name>
<dbReference type="Gene3D" id="2.60.120.10">
    <property type="entry name" value="Jelly Rolls"/>
    <property type="match status" value="1"/>
</dbReference>
<evidence type="ECO:0000256" key="2">
    <source>
        <dbReference type="ARBA" id="ARBA00009637"/>
    </source>
</evidence>
<comment type="pathway">
    <text evidence="1">Amine and polyamine biosynthesis; ectoine biosynthesis; L-ectoine from L-aspartate 4-semialdehyde: step 3/3.</text>
</comment>
<dbReference type="SMR" id="A0A0H4IXB3"/>
<dbReference type="PANTHER" id="PTHR39289">
    <property type="match status" value="1"/>
</dbReference>
<dbReference type="InterPro" id="IPR010462">
    <property type="entry name" value="Ectoine_synth"/>
</dbReference>
<dbReference type="OrthoDB" id="8265259at2"/>
<evidence type="ECO:0000256" key="4">
    <source>
        <dbReference type="ARBA" id="ARBA00019707"/>
    </source>
</evidence>
<dbReference type="EC" id="4.2.1.108" evidence="3"/>
<dbReference type="InterPro" id="IPR011051">
    <property type="entry name" value="RmlC_Cupin_sf"/>
</dbReference>
<dbReference type="Pfam" id="PF06339">
    <property type="entry name" value="Ectoine_synth"/>
    <property type="match status" value="1"/>
</dbReference>
<dbReference type="GO" id="GO:0033990">
    <property type="term" value="F:ectoine synthase activity"/>
    <property type="evidence" value="ECO:0007669"/>
    <property type="project" value="UniProtKB-EC"/>
</dbReference>
<dbReference type="InterPro" id="IPR014710">
    <property type="entry name" value="RmlC-like_jellyroll"/>
</dbReference>
<proteinExistence type="inferred from homology"/>
<evidence type="ECO:0000256" key="3">
    <source>
        <dbReference type="ARBA" id="ARBA00013192"/>
    </source>
</evidence>
<dbReference type="PATRIC" id="fig|1623450.3.peg.4"/>
<dbReference type="UniPathway" id="UPA00067">
    <property type="reaction ID" value="UER00123"/>
</dbReference>
<dbReference type="EMBL" id="CP011002">
    <property type="protein sequence ID" value="AKO65204.1"/>
    <property type="molecule type" value="Genomic_DNA"/>
</dbReference>
<keyword evidence="9" id="KW-1185">Reference proteome</keyword>
<dbReference type="Proteomes" id="UP000066549">
    <property type="component" value="Chromosome"/>
</dbReference>
<protein>
    <recommendedName>
        <fullName evidence="4">L-ectoine synthase</fullName>
        <ecNumber evidence="3">4.2.1.108</ecNumber>
    </recommendedName>
    <alternativeName>
        <fullName evidence="6">N-acetyldiaminobutyrate dehydratase</fullName>
    </alternativeName>
</protein>
<dbReference type="PANTHER" id="PTHR39289:SF1">
    <property type="entry name" value="L-ECTOINE SYNTHASE"/>
    <property type="match status" value="1"/>
</dbReference>
<dbReference type="NCBIfam" id="NF009806">
    <property type="entry name" value="PRK13290.1"/>
    <property type="match status" value="1"/>
</dbReference>
<accession>A0A0H4IXB3</accession>
<sequence length="127" mass="14531">MIVRHLNDCLIDRKIEDPNGNWNSVRMLLKDDGMGFSFHITTIYANSSMKMHYMNHLESVYCISGTGTIKDLKTNQEHKIEPGVIYALDQHDEHILTSHDEMQLACVFNPPITGTEVHNKLGAYELE</sequence>
<dbReference type="GO" id="GO:0019491">
    <property type="term" value="P:ectoine biosynthetic process"/>
    <property type="evidence" value="ECO:0007669"/>
    <property type="project" value="UniProtKB-UniPathway"/>
</dbReference>
<reference evidence="8 9" key="1">
    <citation type="submission" date="2015-03" db="EMBL/GenBank/DDBJ databases">
        <title>Comparative analysis of the OM43 clade including a novel species from Red Sea uncovers genomic and metabolic diversity among marine methylotrophs.</title>
        <authorList>
            <person name="Jimenez-Infante F."/>
            <person name="Ngugi D.K."/>
            <person name="Vinu M."/>
            <person name="Alam I."/>
            <person name="Kamau A."/>
            <person name="Blom J."/>
            <person name="Bajic V.B."/>
            <person name="Stingl U."/>
        </authorList>
    </citation>
    <scope>NUCLEOTIDE SEQUENCE [LARGE SCALE GENOMIC DNA]</scope>
    <source>
        <strain evidence="8 9">MBRSH7</strain>
    </source>
</reference>
<organism evidence="8 9">
    <name type="scientific">Methylophilales bacterium MBRS-H7</name>
    <dbReference type="NCBI Taxonomy" id="1623450"/>
    <lineage>
        <taxon>Bacteria</taxon>
        <taxon>Pseudomonadati</taxon>
        <taxon>Pseudomonadota</taxon>
        <taxon>Betaproteobacteria</taxon>
        <taxon>Nitrosomonadales</taxon>
        <taxon>OM43 clade</taxon>
    </lineage>
</organism>
<dbReference type="CDD" id="cd06978">
    <property type="entry name" value="cupin_EctC"/>
    <property type="match status" value="1"/>
</dbReference>